<dbReference type="EMBL" id="JBFDAA010000012">
    <property type="protein sequence ID" value="KAL1123625.1"/>
    <property type="molecule type" value="Genomic_DNA"/>
</dbReference>
<evidence type="ECO:0000313" key="4">
    <source>
        <dbReference type="Proteomes" id="UP001558652"/>
    </source>
</evidence>
<dbReference type="InterPro" id="IPR001314">
    <property type="entry name" value="Peptidase_S1A"/>
</dbReference>
<name>A0ABD0Y8E6_9HEMI</name>
<dbReference type="PROSITE" id="PS00134">
    <property type="entry name" value="TRYPSIN_HIS"/>
    <property type="match status" value="1"/>
</dbReference>
<comment type="caution">
    <text evidence="3">The sequence shown here is derived from an EMBL/GenBank/DDBJ whole genome shotgun (WGS) entry which is preliminary data.</text>
</comment>
<dbReference type="Gene3D" id="2.40.10.10">
    <property type="entry name" value="Trypsin-like serine proteases"/>
    <property type="match status" value="2"/>
</dbReference>
<dbReference type="SMART" id="SM00020">
    <property type="entry name" value="Tryp_SPc"/>
    <property type="match status" value="1"/>
</dbReference>
<dbReference type="InterPro" id="IPR009003">
    <property type="entry name" value="Peptidase_S1_PA"/>
</dbReference>
<dbReference type="PANTHER" id="PTHR24252">
    <property type="entry name" value="ACROSIN-RELATED"/>
    <property type="match status" value="1"/>
</dbReference>
<dbReference type="InterPro" id="IPR018114">
    <property type="entry name" value="TRYPSIN_HIS"/>
</dbReference>
<keyword evidence="4" id="KW-1185">Reference proteome</keyword>
<dbReference type="Pfam" id="PF00089">
    <property type="entry name" value="Trypsin"/>
    <property type="match status" value="1"/>
</dbReference>
<dbReference type="SUPFAM" id="SSF50494">
    <property type="entry name" value="Trypsin-like serine proteases"/>
    <property type="match status" value="1"/>
</dbReference>
<evidence type="ECO:0000259" key="2">
    <source>
        <dbReference type="PROSITE" id="PS50240"/>
    </source>
</evidence>
<evidence type="ECO:0000313" key="3">
    <source>
        <dbReference type="EMBL" id="KAL1123625.1"/>
    </source>
</evidence>
<sequence>MFRRLKHFLCQNIHGSSVTTGPINVCRLFQVNDSGSTPFELNRESILEWIGSLLSGGGGGGGGTPEPPKPIDPLSCTPCIGGQETDVNEYPWMLLLTYDGKFYCGGTLVTPLYAVTAAHCVKGFRASKIKVRFLEHNQNIDTESETFERQLESAMPHPNYNTNTLDNDIAILKFDKPVEFNKRLRPACLPPPKKSFAGDDGIVTGWGVTKPSKLRSAAARASPSPTLQELVVPIMTNEECQNTGYMKSQITDNMMCAGYKEGGKDSCQVCHQCLPHTWSSA</sequence>
<keyword evidence="1" id="KW-1015">Disulfide bond</keyword>
<feature type="domain" description="Peptidase S1" evidence="2">
    <location>
        <begin position="79"/>
        <end position="268"/>
    </location>
</feature>
<evidence type="ECO:0000256" key="1">
    <source>
        <dbReference type="ARBA" id="ARBA00023157"/>
    </source>
</evidence>
<accession>A0ABD0Y8E6</accession>
<organism evidence="3 4">
    <name type="scientific">Ranatra chinensis</name>
    <dbReference type="NCBI Taxonomy" id="642074"/>
    <lineage>
        <taxon>Eukaryota</taxon>
        <taxon>Metazoa</taxon>
        <taxon>Ecdysozoa</taxon>
        <taxon>Arthropoda</taxon>
        <taxon>Hexapoda</taxon>
        <taxon>Insecta</taxon>
        <taxon>Pterygota</taxon>
        <taxon>Neoptera</taxon>
        <taxon>Paraneoptera</taxon>
        <taxon>Hemiptera</taxon>
        <taxon>Heteroptera</taxon>
        <taxon>Panheteroptera</taxon>
        <taxon>Nepomorpha</taxon>
        <taxon>Nepidae</taxon>
        <taxon>Ranatrinae</taxon>
        <taxon>Ranatra</taxon>
    </lineage>
</organism>
<dbReference type="InterPro" id="IPR043504">
    <property type="entry name" value="Peptidase_S1_PA_chymotrypsin"/>
</dbReference>
<dbReference type="CDD" id="cd00190">
    <property type="entry name" value="Tryp_SPc"/>
    <property type="match status" value="1"/>
</dbReference>
<dbReference type="FunFam" id="2.40.10.10:FF:000166">
    <property type="entry name" value="Trypsin"/>
    <property type="match status" value="1"/>
</dbReference>
<dbReference type="PRINTS" id="PR00722">
    <property type="entry name" value="CHYMOTRYPSIN"/>
</dbReference>
<dbReference type="Proteomes" id="UP001558652">
    <property type="component" value="Unassembled WGS sequence"/>
</dbReference>
<dbReference type="InterPro" id="IPR001254">
    <property type="entry name" value="Trypsin_dom"/>
</dbReference>
<dbReference type="PROSITE" id="PS50240">
    <property type="entry name" value="TRYPSIN_DOM"/>
    <property type="match status" value="1"/>
</dbReference>
<proteinExistence type="predicted"/>
<dbReference type="AlphaFoldDB" id="A0ABD0Y8E6"/>
<dbReference type="PANTHER" id="PTHR24252:SF7">
    <property type="entry name" value="HYALIN"/>
    <property type="match status" value="1"/>
</dbReference>
<protein>
    <recommendedName>
        <fullName evidence="2">Peptidase S1 domain-containing protein</fullName>
    </recommendedName>
</protein>
<reference evidence="3 4" key="1">
    <citation type="submission" date="2024-07" db="EMBL/GenBank/DDBJ databases">
        <title>Chromosome-level genome assembly of the water stick insect Ranatra chinensis (Heteroptera: Nepidae).</title>
        <authorList>
            <person name="Liu X."/>
        </authorList>
    </citation>
    <scope>NUCLEOTIDE SEQUENCE [LARGE SCALE GENOMIC DNA]</scope>
    <source>
        <strain evidence="3">Cailab_2021Rc</strain>
        <tissue evidence="3">Muscle</tissue>
    </source>
</reference>
<gene>
    <name evidence="3" type="ORF">AAG570_002701</name>
</gene>